<dbReference type="EMBL" id="CP144530">
    <property type="protein sequence ID" value="WWC58285.1"/>
    <property type="molecule type" value="Genomic_DNA"/>
</dbReference>
<feature type="compositionally biased region" description="Polar residues" evidence="1">
    <location>
        <begin position="65"/>
        <end position="98"/>
    </location>
</feature>
<sequence>MALPSPVMSPASITPSSSFPASQSQSQSRSSLTKSTSQQSLTSPTKPSTPSTPSSKNYHPYLIHSSASSLLTRTNSSPAQPASPNNYHRSSRSMSSLNHILENTDEKQKEDRRRSMESPQPKLSSNLKSGAGARPGVRRSGTLPEFLSNAGKSNLKENKEIDLPLNPKTWTPSELAQYLGYTLRTGGPEATGHILPAPLVEDIKSWVLRQRVSGRDFLKGSSDGWGNTTRPPPFLPLLQTIARRLRRHSLSGRIESVPANPDDSFGRGSILMEENEDEEIEAGMEEDQISGVRRMANAFDARSSSSVSETSASGDEEDTAMRLRPQLTGESVGERWKAWEERSGDSDTKRRGRKVSDVSASSIENASDLDWDQKAVNMQDGGTTGGENQEGTIKAPPKFFSSTSTVGSQSHTHIPIPVPQGMTPPPPYTSAFPDNTNRLPIQALPTLSECLTPERRSEGRYSATPTPERPVDINAGLGISTPTSSTAGDPSSAENTPSKLTSTSTTTSRAGAEPLDLTGDASALPHMHNMSSHSVRGSSPYAALRRTSNSGSSVKYPSVRHLNLGLAMNNGNSEEDEEEEGYLSGAQRSPANAHFMGEELEGSRWTTARRVTLKPSKVQHIFEGDSSISTNDQSSDTTFAQDLDLSEEGQQVPASRRSKGKSHGHSEKEQKMNDQMDMLINRIKELENKLETVTPPPAPAPATLPNTENVTADTHGKNREDSVNRRKPPKGVLDLLGLGSNSGSGGGRGYEDDGLPKSVRELPVYLFLVGFGVGAVFVRVLFGRSK</sequence>
<gene>
    <name evidence="3" type="ORF">I303_00825</name>
    <name evidence="4" type="ORF">I303_100823</name>
</gene>
<dbReference type="GeneID" id="28964524"/>
<keyword evidence="2" id="KW-0812">Transmembrane</keyword>
<feature type="region of interest" description="Disordered" evidence="1">
    <location>
        <begin position="378"/>
        <end position="411"/>
    </location>
</feature>
<keyword evidence="5" id="KW-1185">Reference proteome</keyword>
<proteinExistence type="predicted"/>
<reference evidence="3" key="1">
    <citation type="submission" date="2013-07" db="EMBL/GenBank/DDBJ databases">
        <title>The Genome Sequence of Cryptococcus dejecticola CBS10117.</title>
        <authorList>
            <consortium name="The Broad Institute Genome Sequencing Platform"/>
            <person name="Cuomo C."/>
            <person name="Litvintseva A."/>
            <person name="Chen Y."/>
            <person name="Heitman J."/>
            <person name="Sun S."/>
            <person name="Springer D."/>
            <person name="Dromer F."/>
            <person name="Young S.K."/>
            <person name="Zeng Q."/>
            <person name="Gargeya S."/>
            <person name="Fitzgerald M."/>
            <person name="Abouelleil A."/>
            <person name="Alvarado L."/>
            <person name="Berlin A.M."/>
            <person name="Chapman S.B."/>
            <person name="Dewar J."/>
            <person name="Goldberg J."/>
            <person name="Griggs A."/>
            <person name="Gujja S."/>
            <person name="Hansen M."/>
            <person name="Howarth C."/>
            <person name="Imamovic A."/>
            <person name="Larimer J."/>
            <person name="McCowan C."/>
            <person name="Murphy C."/>
            <person name="Pearson M."/>
            <person name="Priest M."/>
            <person name="Roberts A."/>
            <person name="Saif S."/>
            <person name="Shea T."/>
            <person name="Sykes S."/>
            <person name="Wortman J."/>
            <person name="Nusbaum C."/>
            <person name="Birren B."/>
        </authorList>
    </citation>
    <scope>NUCLEOTIDE SEQUENCE [LARGE SCALE GENOMIC DNA]</scope>
    <source>
        <strain evidence="3">CBS 10117</strain>
    </source>
</reference>
<dbReference type="Proteomes" id="UP000078595">
    <property type="component" value="Chromosome 1"/>
</dbReference>
<dbReference type="OrthoDB" id="2425321at2759"/>
<accession>A0A1A6AG09</accession>
<feature type="region of interest" description="Disordered" evidence="1">
    <location>
        <begin position="692"/>
        <end position="752"/>
    </location>
</feature>
<feature type="region of interest" description="Disordered" evidence="1">
    <location>
        <begin position="444"/>
        <end position="556"/>
    </location>
</feature>
<dbReference type="VEuPathDB" id="FungiDB:I303_00825"/>
<feature type="compositionally biased region" description="Basic and acidic residues" evidence="1">
    <location>
        <begin position="664"/>
        <end position="674"/>
    </location>
</feature>
<dbReference type="AlphaFoldDB" id="A0A1A6AG09"/>
<reference evidence="4" key="3">
    <citation type="submission" date="2024-02" db="EMBL/GenBank/DDBJ databases">
        <title>Comparative genomics of Cryptococcus and Kwoniella reveals pathogenesis evolution and contrasting modes of karyotype evolution via chromosome fusion or intercentromeric recombination.</title>
        <authorList>
            <person name="Coelho M.A."/>
            <person name="David-Palma M."/>
            <person name="Shea T."/>
            <person name="Bowers K."/>
            <person name="McGinley-Smith S."/>
            <person name="Mohammad A.W."/>
            <person name="Gnirke A."/>
            <person name="Yurkov A.M."/>
            <person name="Nowrousian M."/>
            <person name="Sun S."/>
            <person name="Cuomo C.A."/>
            <person name="Heitman J."/>
        </authorList>
    </citation>
    <scope>NUCLEOTIDE SEQUENCE</scope>
    <source>
        <strain evidence="4">CBS 10117</strain>
    </source>
</reference>
<feature type="compositionally biased region" description="Basic and acidic residues" evidence="1">
    <location>
        <begin position="714"/>
        <end position="724"/>
    </location>
</feature>
<dbReference type="KEGG" id="kdj:28964524"/>
<feature type="compositionally biased region" description="Polar residues" evidence="1">
    <location>
        <begin position="117"/>
        <end position="128"/>
    </location>
</feature>
<dbReference type="RefSeq" id="XP_018266847.1">
    <property type="nucleotide sequence ID" value="XM_018404193.1"/>
</dbReference>
<feature type="region of interest" description="Disordered" evidence="1">
    <location>
        <begin position="568"/>
        <end position="590"/>
    </location>
</feature>
<dbReference type="EMBL" id="KI894027">
    <property type="protein sequence ID" value="OBR89005.1"/>
    <property type="molecule type" value="Genomic_DNA"/>
</dbReference>
<feature type="region of interest" description="Disordered" evidence="1">
    <location>
        <begin position="1"/>
        <end position="151"/>
    </location>
</feature>
<feature type="compositionally biased region" description="Low complexity" evidence="1">
    <location>
        <begin position="9"/>
        <end position="55"/>
    </location>
</feature>
<feature type="compositionally biased region" description="Low complexity" evidence="1">
    <location>
        <begin position="303"/>
        <end position="313"/>
    </location>
</feature>
<feature type="region of interest" description="Disordered" evidence="1">
    <location>
        <begin position="300"/>
        <end position="361"/>
    </location>
</feature>
<evidence type="ECO:0000313" key="5">
    <source>
        <dbReference type="Proteomes" id="UP000078595"/>
    </source>
</evidence>
<feature type="compositionally biased region" description="Polar residues" evidence="1">
    <location>
        <begin position="400"/>
        <end position="411"/>
    </location>
</feature>
<evidence type="ECO:0000256" key="1">
    <source>
        <dbReference type="SAM" id="MobiDB-lite"/>
    </source>
</evidence>
<feature type="compositionally biased region" description="Polar residues" evidence="1">
    <location>
        <begin position="546"/>
        <end position="555"/>
    </location>
</feature>
<name>A0A1A6AG09_9TREE</name>
<organism evidence="3">
    <name type="scientific">Kwoniella dejecticola CBS 10117</name>
    <dbReference type="NCBI Taxonomy" id="1296121"/>
    <lineage>
        <taxon>Eukaryota</taxon>
        <taxon>Fungi</taxon>
        <taxon>Dikarya</taxon>
        <taxon>Basidiomycota</taxon>
        <taxon>Agaricomycotina</taxon>
        <taxon>Tremellomycetes</taxon>
        <taxon>Tremellales</taxon>
        <taxon>Cryptococcaceae</taxon>
        <taxon>Kwoniella</taxon>
    </lineage>
</organism>
<feature type="compositionally biased region" description="Polar residues" evidence="1">
    <location>
        <begin position="480"/>
        <end position="500"/>
    </location>
</feature>
<evidence type="ECO:0000313" key="4">
    <source>
        <dbReference type="EMBL" id="WWC58285.1"/>
    </source>
</evidence>
<keyword evidence="2" id="KW-0472">Membrane</keyword>
<feature type="compositionally biased region" description="Basic and acidic residues" evidence="1">
    <location>
        <begin position="332"/>
        <end position="349"/>
    </location>
</feature>
<evidence type="ECO:0000313" key="3">
    <source>
        <dbReference type="EMBL" id="OBR89005.1"/>
    </source>
</evidence>
<protein>
    <submittedName>
        <fullName evidence="3">Uncharacterized protein</fullName>
    </submittedName>
</protein>
<feature type="region of interest" description="Disordered" evidence="1">
    <location>
        <begin position="642"/>
        <end position="674"/>
    </location>
</feature>
<feature type="transmembrane region" description="Helical" evidence="2">
    <location>
        <begin position="762"/>
        <end position="782"/>
    </location>
</feature>
<keyword evidence="2" id="KW-1133">Transmembrane helix</keyword>
<reference evidence="4" key="2">
    <citation type="submission" date="2013-07" db="EMBL/GenBank/DDBJ databases">
        <authorList>
            <consortium name="The Broad Institute Genome Sequencing Platform"/>
            <person name="Cuomo C."/>
            <person name="Litvintseva A."/>
            <person name="Chen Y."/>
            <person name="Heitman J."/>
            <person name="Sun S."/>
            <person name="Springer D."/>
            <person name="Dromer F."/>
            <person name="Young S.K."/>
            <person name="Zeng Q."/>
            <person name="Gargeya S."/>
            <person name="Fitzgerald M."/>
            <person name="Abouelleil A."/>
            <person name="Alvarado L."/>
            <person name="Berlin A.M."/>
            <person name="Chapman S.B."/>
            <person name="Dewar J."/>
            <person name="Goldberg J."/>
            <person name="Griggs A."/>
            <person name="Gujja S."/>
            <person name="Hansen M."/>
            <person name="Howarth C."/>
            <person name="Imamovic A."/>
            <person name="Larimer J."/>
            <person name="McCowan C."/>
            <person name="Murphy C."/>
            <person name="Pearson M."/>
            <person name="Priest M."/>
            <person name="Roberts A."/>
            <person name="Saif S."/>
            <person name="Shea T."/>
            <person name="Sykes S."/>
            <person name="Wortman J."/>
            <person name="Nusbaum C."/>
            <person name="Birren B."/>
        </authorList>
    </citation>
    <scope>NUCLEOTIDE SEQUENCE</scope>
    <source>
        <strain evidence="4">CBS 10117</strain>
    </source>
</reference>
<feature type="compositionally biased region" description="Basic and acidic residues" evidence="1">
    <location>
        <begin position="102"/>
        <end position="116"/>
    </location>
</feature>
<evidence type="ECO:0000256" key="2">
    <source>
        <dbReference type="SAM" id="Phobius"/>
    </source>
</evidence>